<protein>
    <submittedName>
        <fullName evidence="1">Uncharacterized protein</fullName>
    </submittedName>
</protein>
<evidence type="ECO:0000313" key="1">
    <source>
        <dbReference type="EMBL" id="MBJ7601241.1"/>
    </source>
</evidence>
<dbReference type="Proteomes" id="UP000612893">
    <property type="component" value="Unassembled WGS sequence"/>
</dbReference>
<accession>A0A934K3Z7</accession>
<proteinExistence type="predicted"/>
<keyword evidence="2" id="KW-1185">Reference proteome</keyword>
<dbReference type="AlphaFoldDB" id="A0A934K3Z7"/>
<comment type="caution">
    <text evidence="1">The sequence shown here is derived from an EMBL/GenBank/DDBJ whole genome shotgun (WGS) entry which is preliminary data.</text>
</comment>
<dbReference type="EMBL" id="JAEKNR010000239">
    <property type="protein sequence ID" value="MBJ7601241.1"/>
    <property type="molecule type" value="Genomic_DNA"/>
</dbReference>
<gene>
    <name evidence="1" type="ORF">JF922_24610</name>
</gene>
<sequence>MSTPASFSIGMGDIGTFELWWREQVPRLTRAYLPILAARLGGVDDEALLLKLWDVRVLPALRTAAASTIDDFESQIGHPVVLTGIDVATGTVGVATHEQSYAW</sequence>
<organism evidence="1 2">
    <name type="scientific">Candidatus Nephthysia bennettiae</name>
    <dbReference type="NCBI Taxonomy" id="3127016"/>
    <lineage>
        <taxon>Bacteria</taxon>
        <taxon>Bacillati</taxon>
        <taxon>Candidatus Dormiibacterota</taxon>
        <taxon>Candidatus Dormibacteria</taxon>
        <taxon>Candidatus Dormibacterales</taxon>
        <taxon>Candidatus Dormibacteraceae</taxon>
        <taxon>Candidatus Nephthysia</taxon>
    </lineage>
</organism>
<reference evidence="1" key="1">
    <citation type="submission" date="2020-10" db="EMBL/GenBank/DDBJ databases">
        <title>Ca. Dormibacterota MAGs.</title>
        <authorList>
            <person name="Montgomery K."/>
        </authorList>
    </citation>
    <scope>NUCLEOTIDE SEQUENCE [LARGE SCALE GENOMIC DNA]</scope>
    <source>
        <strain evidence="1">SC8812_S17_10</strain>
    </source>
</reference>
<name>A0A934K3Z7_9BACT</name>
<evidence type="ECO:0000313" key="2">
    <source>
        <dbReference type="Proteomes" id="UP000612893"/>
    </source>
</evidence>
<dbReference type="RefSeq" id="WP_338205404.1">
    <property type="nucleotide sequence ID" value="NZ_JAEKNR010000239.1"/>
</dbReference>